<feature type="transmembrane region" description="Helical" evidence="1">
    <location>
        <begin position="54"/>
        <end position="74"/>
    </location>
</feature>
<accession>A0A931FE25</accession>
<dbReference type="RefSeq" id="WP_196195343.1">
    <property type="nucleotide sequence ID" value="NZ_JADPRT010000007.1"/>
</dbReference>
<keyword evidence="1" id="KW-1133">Transmembrane helix</keyword>
<evidence type="ECO:0000313" key="3">
    <source>
        <dbReference type="Proteomes" id="UP000657385"/>
    </source>
</evidence>
<sequence>MRTIVNRPPVEPPAVTSKPVISPLLAHRILSLVALLSLFQGLPADLRDEAVSRVYLSAGFGVLYGALLAFAVLISLARRPVTLRRLDLAVLGAALVRLVLQFGATSGRGTLPYGDDEGALVSMAARAFAAGGHVYGAHFPTASAVYHVSLTPLMDGRPVDVFGYPPLSVLLNAPFVPHGLLPAPFWVPVAGLWSLAALVAAGVLMFRLLPVPLRPAATLLLFGMSWMFPYARDGYPVFLTLPFLVVVLAGWSRIGAGGRLGRSGAVSACCLGVADSAHQLAWFLTAFVLLGVLLLRRGELRSWRPALAVTGRYAGLAGAVFLLVNLPFLIRDGLGLDGKGWAPGIVAVLTQHATPQGLGPVDISYYLTRGSGALGLYSTAAAALLLATLVLLALFPARLAPAIAVLPWPAFFLSTRSTETYFMLLTPLWLTALACNERASFATAWTWRPATRPAVLRSRPVRFGVPALLVLPAVVLLAVAVLTPPPLQVAATAATAHTAKSAKPSAGISRITATLRNTGDQPLTPAFATSSNAWMDLNWRIVSGPATLPAHATARYTLARIGAPFARNPSGPTYLRVLSDGPMTLTNERLLLG</sequence>
<reference evidence="2" key="1">
    <citation type="submission" date="2020-11" db="EMBL/GenBank/DDBJ databases">
        <title>Isolation and identification of active actinomycetes.</title>
        <authorList>
            <person name="Yu B."/>
        </authorList>
    </citation>
    <scope>NUCLEOTIDE SEQUENCE</scope>
    <source>
        <strain evidence="2">NEAU-YB345</strain>
    </source>
</reference>
<keyword evidence="1" id="KW-0812">Transmembrane</keyword>
<dbReference type="AlphaFoldDB" id="A0A931FE25"/>
<comment type="caution">
    <text evidence="2">The sequence shown here is derived from an EMBL/GenBank/DDBJ whole genome shotgun (WGS) entry which is preliminary data.</text>
</comment>
<feature type="transmembrane region" description="Helical" evidence="1">
    <location>
        <begin position="460"/>
        <end position="482"/>
    </location>
</feature>
<keyword evidence="3" id="KW-1185">Reference proteome</keyword>
<evidence type="ECO:0000313" key="2">
    <source>
        <dbReference type="EMBL" id="MBF9070203.1"/>
    </source>
</evidence>
<organism evidence="2 3">
    <name type="scientific">Streptacidiphilus fuscans</name>
    <dbReference type="NCBI Taxonomy" id="2789292"/>
    <lineage>
        <taxon>Bacteria</taxon>
        <taxon>Bacillati</taxon>
        <taxon>Actinomycetota</taxon>
        <taxon>Actinomycetes</taxon>
        <taxon>Kitasatosporales</taxon>
        <taxon>Streptomycetaceae</taxon>
        <taxon>Streptacidiphilus</taxon>
    </lineage>
</organism>
<name>A0A931FE25_9ACTN</name>
<feature type="transmembrane region" description="Helical" evidence="1">
    <location>
        <begin position="268"/>
        <end position="293"/>
    </location>
</feature>
<dbReference type="EMBL" id="JADPRT010000007">
    <property type="protein sequence ID" value="MBF9070203.1"/>
    <property type="molecule type" value="Genomic_DNA"/>
</dbReference>
<dbReference type="Proteomes" id="UP000657385">
    <property type="component" value="Unassembled WGS sequence"/>
</dbReference>
<feature type="transmembrane region" description="Helical" evidence="1">
    <location>
        <begin position="313"/>
        <end position="330"/>
    </location>
</feature>
<feature type="transmembrane region" description="Helical" evidence="1">
    <location>
        <begin position="374"/>
        <end position="400"/>
    </location>
</feature>
<proteinExistence type="predicted"/>
<evidence type="ECO:0000256" key="1">
    <source>
        <dbReference type="SAM" id="Phobius"/>
    </source>
</evidence>
<feature type="transmembrane region" description="Helical" evidence="1">
    <location>
        <begin position="185"/>
        <end position="206"/>
    </location>
</feature>
<feature type="transmembrane region" description="Helical" evidence="1">
    <location>
        <begin position="237"/>
        <end position="256"/>
    </location>
</feature>
<gene>
    <name evidence="2" type="ORF">I2501_19440</name>
</gene>
<feature type="transmembrane region" description="Helical" evidence="1">
    <location>
        <begin position="86"/>
        <end position="104"/>
    </location>
</feature>
<protein>
    <submittedName>
        <fullName evidence="2">Uncharacterized protein</fullName>
    </submittedName>
</protein>
<keyword evidence="1" id="KW-0472">Membrane</keyword>
<feature type="transmembrane region" description="Helical" evidence="1">
    <location>
        <begin position="20"/>
        <end position="42"/>
    </location>
</feature>